<reference evidence="2" key="1">
    <citation type="submission" date="2021-02" db="EMBL/GenBank/DDBJ databases">
        <title>Psilocybe cubensis genome.</title>
        <authorList>
            <person name="Mckernan K.J."/>
            <person name="Crawford S."/>
            <person name="Trippe A."/>
            <person name="Kane L.T."/>
            <person name="Mclaughlin S."/>
        </authorList>
    </citation>
    <scope>NUCLEOTIDE SEQUENCE [LARGE SCALE GENOMIC DNA]</scope>
    <source>
        <strain evidence="2">MGC-MH-2018</strain>
    </source>
</reference>
<organism evidence="2">
    <name type="scientific">Psilocybe cubensis</name>
    <name type="common">Psychedelic mushroom</name>
    <name type="synonym">Stropharia cubensis</name>
    <dbReference type="NCBI Taxonomy" id="181762"/>
    <lineage>
        <taxon>Eukaryota</taxon>
        <taxon>Fungi</taxon>
        <taxon>Dikarya</taxon>
        <taxon>Basidiomycota</taxon>
        <taxon>Agaricomycotina</taxon>
        <taxon>Agaricomycetes</taxon>
        <taxon>Agaricomycetidae</taxon>
        <taxon>Agaricales</taxon>
        <taxon>Agaricineae</taxon>
        <taxon>Strophariaceae</taxon>
        <taxon>Psilocybe</taxon>
    </lineage>
</organism>
<dbReference type="AlphaFoldDB" id="A0A8H7XPX5"/>
<gene>
    <name evidence="2" type="ORF">JR316_010304</name>
</gene>
<evidence type="ECO:0000256" key="1">
    <source>
        <dbReference type="SAM" id="SignalP"/>
    </source>
</evidence>
<sequence>MQFNTVFFALLASVTSALSAIITGFDAWEAAQPSRSVTLEYPPRSNSLSLAGHTTLAPMVQAWFVLTVLDAQQHLQASTGKVLQFSKPHCLQARP</sequence>
<evidence type="ECO:0000313" key="2">
    <source>
        <dbReference type="EMBL" id="KAG5164663.1"/>
    </source>
</evidence>
<proteinExistence type="predicted"/>
<feature type="chain" id="PRO_5034889630" evidence="1">
    <location>
        <begin position="20"/>
        <end position="95"/>
    </location>
</feature>
<protein>
    <submittedName>
        <fullName evidence="2">Uncharacterized protein</fullName>
    </submittedName>
</protein>
<comment type="caution">
    <text evidence="2">The sequence shown here is derived from an EMBL/GenBank/DDBJ whole genome shotgun (WGS) entry which is preliminary data.</text>
</comment>
<keyword evidence="1" id="KW-0732">Signal</keyword>
<dbReference type="EMBL" id="JAFIQS010000011">
    <property type="protein sequence ID" value="KAG5164663.1"/>
    <property type="molecule type" value="Genomic_DNA"/>
</dbReference>
<feature type="signal peptide" evidence="1">
    <location>
        <begin position="1"/>
        <end position="19"/>
    </location>
</feature>
<accession>A0A8H7XPX5</accession>
<name>A0A8H7XPX5_PSICU</name>